<dbReference type="EMBL" id="JAYKXP010000009">
    <property type="protein sequence ID" value="KAK7054285.1"/>
    <property type="molecule type" value="Genomic_DNA"/>
</dbReference>
<keyword evidence="3" id="KW-1185">Reference proteome</keyword>
<name>A0AAW0DTH3_9AGAR</name>
<protein>
    <submittedName>
        <fullName evidence="2">Uncharacterized protein</fullName>
    </submittedName>
</protein>
<evidence type="ECO:0000313" key="2">
    <source>
        <dbReference type="EMBL" id="KAK7054285.1"/>
    </source>
</evidence>
<comment type="caution">
    <text evidence="2">The sequence shown here is derived from an EMBL/GenBank/DDBJ whole genome shotgun (WGS) entry which is preliminary data.</text>
</comment>
<proteinExistence type="predicted"/>
<feature type="compositionally biased region" description="Basic and acidic residues" evidence="1">
    <location>
        <begin position="135"/>
        <end position="145"/>
    </location>
</feature>
<evidence type="ECO:0000313" key="3">
    <source>
        <dbReference type="Proteomes" id="UP001383192"/>
    </source>
</evidence>
<accession>A0AAW0DTH3</accession>
<gene>
    <name evidence="2" type="ORF">VNI00_003478</name>
</gene>
<dbReference type="AlphaFoldDB" id="A0AAW0DTH3"/>
<organism evidence="2 3">
    <name type="scientific">Paramarasmius palmivorus</name>
    <dbReference type="NCBI Taxonomy" id="297713"/>
    <lineage>
        <taxon>Eukaryota</taxon>
        <taxon>Fungi</taxon>
        <taxon>Dikarya</taxon>
        <taxon>Basidiomycota</taxon>
        <taxon>Agaricomycotina</taxon>
        <taxon>Agaricomycetes</taxon>
        <taxon>Agaricomycetidae</taxon>
        <taxon>Agaricales</taxon>
        <taxon>Marasmiineae</taxon>
        <taxon>Marasmiaceae</taxon>
        <taxon>Paramarasmius</taxon>
    </lineage>
</organism>
<dbReference type="Proteomes" id="UP001383192">
    <property type="component" value="Unassembled WGS sequence"/>
</dbReference>
<reference evidence="2 3" key="1">
    <citation type="submission" date="2024-01" db="EMBL/GenBank/DDBJ databases">
        <title>A draft genome for a cacao thread blight-causing isolate of Paramarasmius palmivorus.</title>
        <authorList>
            <person name="Baruah I.K."/>
            <person name="Bukari Y."/>
            <person name="Amoako-Attah I."/>
            <person name="Meinhardt L.W."/>
            <person name="Bailey B.A."/>
            <person name="Cohen S.P."/>
        </authorList>
    </citation>
    <scope>NUCLEOTIDE SEQUENCE [LARGE SCALE GENOMIC DNA]</scope>
    <source>
        <strain evidence="2 3">GH-12</strain>
    </source>
</reference>
<feature type="region of interest" description="Disordered" evidence="1">
    <location>
        <begin position="125"/>
        <end position="145"/>
    </location>
</feature>
<evidence type="ECO:0000256" key="1">
    <source>
        <dbReference type="SAM" id="MobiDB-lite"/>
    </source>
</evidence>
<sequence length="145" mass="15585">MASTLPDNYLPFFSVQEALIRHVATLSLGVFGGFTDKSVLRVATQAISLFSKFSDSCEMGIAPTLIMVRAKLGQNIESLQEAVSDIRFTSQPARQGTGGINLSTTQSEAQVLSIVRNSSVFEGGEEDAQNVKEASGLREGARRQT</sequence>